<evidence type="ECO:0000313" key="3">
    <source>
        <dbReference type="Proteomes" id="UP000287853"/>
    </source>
</evidence>
<keyword evidence="3" id="KW-1185">Reference proteome</keyword>
<reference evidence="2 3" key="1">
    <citation type="submission" date="2017-01" db="EMBL/GenBank/DDBJ databases">
        <title>The cable genome- insights into the physiology and evolution of filamentous bacteria capable of sulfide oxidation via long distance electron transfer.</title>
        <authorList>
            <person name="Schreiber L."/>
            <person name="Bjerg J.T."/>
            <person name="Boggild A."/>
            <person name="Van De Vossenberg J."/>
            <person name="Meysman F."/>
            <person name="Nielsen L.P."/>
            <person name="Schramm A."/>
            <person name="Kjeldsen K.U."/>
        </authorList>
    </citation>
    <scope>NUCLEOTIDE SEQUENCE [LARGE SCALE GENOMIC DNA]</scope>
    <source>
        <strain evidence="2">MCF</strain>
    </source>
</reference>
<sequence length="191" mass="21483">MAMSFSQTLESRHYDISRLFMIGMLVAVPFSVLWGYWFCTASIPVYETTRQFRVSDNELIRKTFPRTGGGGIRTQSLKNRKIFAVFSTKAGKNITRYQQGYFFPQAEKNKKAGAVPLTVFEIIPRRSGENDRVVLLAEYPADQTDPFADRTEGEICIAVGQTTPLKILAQSSGLLKEKSLPIAFLSQRTAQ</sequence>
<keyword evidence="1" id="KW-0472">Membrane</keyword>
<dbReference type="EMBL" id="MTKO01000088">
    <property type="protein sequence ID" value="RWX44786.1"/>
    <property type="molecule type" value="Genomic_DNA"/>
</dbReference>
<proteinExistence type="predicted"/>
<feature type="transmembrane region" description="Helical" evidence="1">
    <location>
        <begin position="20"/>
        <end position="38"/>
    </location>
</feature>
<evidence type="ECO:0000256" key="1">
    <source>
        <dbReference type="SAM" id="Phobius"/>
    </source>
</evidence>
<dbReference type="AlphaFoldDB" id="A0A3S3QXA9"/>
<keyword evidence="1" id="KW-0812">Transmembrane</keyword>
<protein>
    <submittedName>
        <fullName evidence="2">Uncharacterized protein</fullName>
    </submittedName>
</protein>
<accession>A0A3S3QXA9</accession>
<gene>
    <name evidence="2" type="ORF">H206_01310</name>
</gene>
<name>A0A3S3QXA9_9BACT</name>
<comment type="caution">
    <text evidence="2">The sequence shown here is derived from an EMBL/GenBank/DDBJ whole genome shotgun (WGS) entry which is preliminary data.</text>
</comment>
<keyword evidence="1" id="KW-1133">Transmembrane helix</keyword>
<organism evidence="2 3">
    <name type="scientific">Candidatus Electrothrix aarhusensis</name>
    <dbReference type="NCBI Taxonomy" id="1859131"/>
    <lineage>
        <taxon>Bacteria</taxon>
        <taxon>Pseudomonadati</taxon>
        <taxon>Thermodesulfobacteriota</taxon>
        <taxon>Desulfobulbia</taxon>
        <taxon>Desulfobulbales</taxon>
        <taxon>Desulfobulbaceae</taxon>
        <taxon>Candidatus Electrothrix</taxon>
    </lineage>
</organism>
<dbReference type="Proteomes" id="UP000287853">
    <property type="component" value="Unassembled WGS sequence"/>
</dbReference>
<evidence type="ECO:0000313" key="2">
    <source>
        <dbReference type="EMBL" id="RWX44786.1"/>
    </source>
</evidence>